<accession>A0A1V0SFN7</accession>
<sequence>MFKNIDINLIEINDSIETNIFYTYSNKTYYPGYIYSLRDIINRIRKHNDNDYLGEQINLNDTNIELRIKGYFCREHLKDIENKNYFKYIINNCYICEVLNLQDKITFGEYVILVFNIQVSGYKNKIYHTYAIYEPKHIFWDYLRLENIEPEHKIIINNETLVYNDKTFVTKYENEIKFTIISPLFNCRFYNDFSNFFHHKPKSFVKTLYIKKAI</sequence>
<name>A0A1V0SFN7_9VIRU</name>
<gene>
    <name evidence="1" type="ORF">Hokovirus_2_50</name>
</gene>
<protein>
    <submittedName>
        <fullName evidence="1">Uncharacterized protein</fullName>
    </submittedName>
</protein>
<reference evidence="1" key="1">
    <citation type="journal article" date="2017" name="Science">
        <title>Giant viruses with an expanded complement of translation system components.</title>
        <authorList>
            <person name="Schulz F."/>
            <person name="Yutin N."/>
            <person name="Ivanova N.N."/>
            <person name="Ortega D.R."/>
            <person name="Lee T.K."/>
            <person name="Vierheilig J."/>
            <person name="Daims H."/>
            <person name="Horn M."/>
            <person name="Wagner M."/>
            <person name="Jensen G.J."/>
            <person name="Kyrpides N.C."/>
            <person name="Koonin E.V."/>
            <person name="Woyke T."/>
        </authorList>
    </citation>
    <scope>NUCLEOTIDE SEQUENCE</scope>
    <source>
        <strain evidence="1">HKV1</strain>
    </source>
</reference>
<proteinExistence type="predicted"/>
<evidence type="ECO:0000313" key="1">
    <source>
        <dbReference type="EMBL" id="ARF10523.1"/>
    </source>
</evidence>
<organism evidence="1">
    <name type="scientific">Hokovirus HKV1</name>
    <dbReference type="NCBI Taxonomy" id="1977638"/>
    <lineage>
        <taxon>Viruses</taxon>
        <taxon>Varidnaviria</taxon>
        <taxon>Bamfordvirae</taxon>
        <taxon>Nucleocytoviricota</taxon>
        <taxon>Megaviricetes</taxon>
        <taxon>Imitervirales</taxon>
        <taxon>Mimiviridae</taxon>
        <taxon>Klosneuvirinae</taxon>
        <taxon>Hokovirus</taxon>
    </lineage>
</organism>
<dbReference type="EMBL" id="KY684104">
    <property type="protein sequence ID" value="ARF10523.1"/>
    <property type="molecule type" value="Genomic_DNA"/>
</dbReference>